<evidence type="ECO:0000256" key="4">
    <source>
        <dbReference type="ARBA" id="ARBA00022825"/>
    </source>
</evidence>
<gene>
    <name evidence="8" type="ORF">C7I55_07990</name>
</gene>
<dbReference type="PANTHER" id="PTHR43806:SF11">
    <property type="entry name" value="CEREVISIN-RELATED"/>
    <property type="match status" value="1"/>
</dbReference>
<keyword evidence="4 5" id="KW-0720">Serine protease</keyword>
<evidence type="ECO:0000256" key="5">
    <source>
        <dbReference type="PROSITE-ProRule" id="PRU01240"/>
    </source>
</evidence>
<dbReference type="AlphaFoldDB" id="A0A2P7QW24"/>
<accession>A0A2P7QW24</accession>
<dbReference type="InterPro" id="IPR000209">
    <property type="entry name" value="Peptidase_S8/S53_dom"/>
</dbReference>
<feature type="chain" id="PRO_5015200573" description="Peptidase S8/S53 domain-containing protein" evidence="6">
    <location>
        <begin position="33"/>
        <end position="973"/>
    </location>
</feature>
<evidence type="ECO:0000313" key="8">
    <source>
        <dbReference type="EMBL" id="PSJ42166.1"/>
    </source>
</evidence>
<feature type="active site" description="Charge relay system" evidence="5">
    <location>
        <position position="261"/>
    </location>
</feature>
<reference evidence="8 9" key="1">
    <citation type="submission" date="2018-03" db="EMBL/GenBank/DDBJ databases">
        <title>The draft genome of Sphingosinicella sp. GL-C-18.</title>
        <authorList>
            <person name="Liu L."/>
            <person name="Li L."/>
            <person name="Liang L."/>
            <person name="Zhang X."/>
            <person name="Wang T."/>
        </authorList>
    </citation>
    <scope>NUCLEOTIDE SEQUENCE [LARGE SCALE GENOMIC DNA]</scope>
    <source>
        <strain evidence="8 9">GL-C-18</strain>
    </source>
</reference>
<comment type="caution">
    <text evidence="8">The sequence shown here is derived from an EMBL/GenBank/DDBJ whole genome shotgun (WGS) entry which is preliminary data.</text>
</comment>
<name>A0A2P7QW24_9SPHN</name>
<dbReference type="InterPro" id="IPR036852">
    <property type="entry name" value="Peptidase_S8/S53_dom_sf"/>
</dbReference>
<feature type="active site" description="Charge relay system" evidence="5">
    <location>
        <position position="467"/>
    </location>
</feature>
<sequence length="973" mass="103527">MFQRGNVMKINRASLLAGSILCGAVLPAPALAQTTAAQTSAASAQGTSAAAAKPVQPYYRNIRPFYRNIRPFWGDVNPFYRNIRAFWGDVDPFYRNIRAFWGAVDPIVSAQVVGAPAYDKVGPFWEDLGNDWSALSANWETAGTYASNPTKYAAIATQLKGIVTKSETMWGKAVTAETGTSFSKGFAEKLFTRFGIDPNNPASLAALTPAEQSHFFIDWYDGLMGYSGTDHADHWMKTVDWTPSLTQVQGDGKDAVIGLLDFVVAGDQDIRNNVVAYDGVSNFTNGHGAGVASLMVAAHDGKGVMGIAPEASVVAFNPFDESGTAGWEDITRGVAMLSGKAGVVNMSLGTPGWTLEADWSKVFSSPGVAANLKSTVFIKAAGNDGITQTQNIKWDWANNPALLVVGSVDPTGKISEFSNRPGEACLLTGTGACSEQNKLKYRFVVAPGELILVSDDQGGVTRQTGTSFSAPIVAGTVALLLDRWPWLAGNPQATVDIITSTAKDLGAPGVDGVYGAGLIDVEAAQSPKSFDQLVWYQWDGKKPTEKSVDSVQKTVTQADTSKWDSKDMFFYTFERLAGGSQRDFAIPLSSKLVDQTLYVNGANEQFQAYLYDRMVDWVNTSGTPTKGKFTNFITSAAPVQNRMGLNLSMSFAPRSAAFGFSRRGVAYQSSVRLATPSDKFGVRVGYGDGAVLLGGRESFGLFSSYDSRTGGVNPVLGIASGGAYAGADVALDGKTTLTIGGTEKTLTRDWRNASVLENSLYRDVNRYKASGVNIGVTHRVNEAMVVSASYTRVGERSALLGVQSLDRNDLGHGSTTEGATFGLDYELGHGLSVATSATVGRTQTSNGSRQNLAVSDGGLLSTASEVAFAKAGIFGRMDRARLSVSQAMHVESGSLDYTVIKVVDRNTGEIGPVTEKIGVSAGKRPLFTEFLYGAPILKGAGEMSAFGRFQLQGTSQDSLNSGMVVGGRFRMGF</sequence>
<proteinExistence type="inferred from homology"/>
<keyword evidence="2 5" id="KW-0645">Protease</keyword>
<evidence type="ECO:0000256" key="1">
    <source>
        <dbReference type="ARBA" id="ARBA00011073"/>
    </source>
</evidence>
<dbReference type="InterPro" id="IPR023828">
    <property type="entry name" value="Peptidase_S8_Ser-AS"/>
</dbReference>
<comment type="similarity">
    <text evidence="1 5">Belongs to the peptidase S8 family.</text>
</comment>
<keyword evidence="9" id="KW-1185">Reference proteome</keyword>
<dbReference type="PROSITE" id="PS51892">
    <property type="entry name" value="SUBTILASE"/>
    <property type="match status" value="1"/>
</dbReference>
<dbReference type="EMBL" id="PXYI01000002">
    <property type="protein sequence ID" value="PSJ42166.1"/>
    <property type="molecule type" value="Genomic_DNA"/>
</dbReference>
<evidence type="ECO:0000256" key="3">
    <source>
        <dbReference type="ARBA" id="ARBA00022801"/>
    </source>
</evidence>
<feature type="domain" description="Peptidase S8/S53" evidence="7">
    <location>
        <begin position="280"/>
        <end position="517"/>
    </location>
</feature>
<dbReference type="PANTHER" id="PTHR43806">
    <property type="entry name" value="PEPTIDASE S8"/>
    <property type="match status" value="1"/>
</dbReference>
<feature type="signal peptide" evidence="6">
    <location>
        <begin position="1"/>
        <end position="32"/>
    </location>
</feature>
<dbReference type="PROSITE" id="PS00138">
    <property type="entry name" value="SUBTILASE_SER"/>
    <property type="match status" value="1"/>
</dbReference>
<dbReference type="SUPFAM" id="SSF52743">
    <property type="entry name" value="Subtilisin-like"/>
    <property type="match status" value="1"/>
</dbReference>
<evidence type="ECO:0000256" key="2">
    <source>
        <dbReference type="ARBA" id="ARBA00022670"/>
    </source>
</evidence>
<feature type="active site" description="Charge relay system" evidence="5">
    <location>
        <position position="287"/>
    </location>
</feature>
<dbReference type="GO" id="GO:0004252">
    <property type="term" value="F:serine-type endopeptidase activity"/>
    <property type="evidence" value="ECO:0007669"/>
    <property type="project" value="UniProtKB-UniRule"/>
</dbReference>
<evidence type="ECO:0000313" key="9">
    <source>
        <dbReference type="Proteomes" id="UP000241167"/>
    </source>
</evidence>
<dbReference type="Pfam" id="PF00082">
    <property type="entry name" value="Peptidase_S8"/>
    <property type="match status" value="1"/>
</dbReference>
<dbReference type="Proteomes" id="UP000241167">
    <property type="component" value="Unassembled WGS sequence"/>
</dbReference>
<dbReference type="InterPro" id="IPR050131">
    <property type="entry name" value="Peptidase_S8_subtilisin-like"/>
</dbReference>
<protein>
    <recommendedName>
        <fullName evidence="7">Peptidase S8/S53 domain-containing protein</fullName>
    </recommendedName>
</protein>
<evidence type="ECO:0000256" key="6">
    <source>
        <dbReference type="SAM" id="SignalP"/>
    </source>
</evidence>
<keyword evidence="3 5" id="KW-0378">Hydrolase</keyword>
<dbReference type="GO" id="GO:0006508">
    <property type="term" value="P:proteolysis"/>
    <property type="evidence" value="ECO:0007669"/>
    <property type="project" value="UniProtKB-KW"/>
</dbReference>
<evidence type="ECO:0000259" key="7">
    <source>
        <dbReference type="Pfam" id="PF00082"/>
    </source>
</evidence>
<keyword evidence="6" id="KW-0732">Signal</keyword>
<dbReference type="Gene3D" id="3.40.50.200">
    <property type="entry name" value="Peptidase S8/S53 domain"/>
    <property type="match status" value="1"/>
</dbReference>
<organism evidence="8 9">
    <name type="scientific">Allosphingosinicella deserti</name>
    <dbReference type="NCBI Taxonomy" id="2116704"/>
    <lineage>
        <taxon>Bacteria</taxon>
        <taxon>Pseudomonadati</taxon>
        <taxon>Pseudomonadota</taxon>
        <taxon>Alphaproteobacteria</taxon>
        <taxon>Sphingomonadales</taxon>
        <taxon>Sphingomonadaceae</taxon>
        <taxon>Allosphingosinicella</taxon>
    </lineage>
</organism>